<accession>A0A4R7K0F0</accession>
<name>A0A4R7K0F0_9GAMM</name>
<comment type="caution">
    <text evidence="2">The sequence shown here is derived from an EMBL/GenBank/DDBJ whole genome shotgun (WGS) entry which is preliminary data.</text>
</comment>
<dbReference type="EMBL" id="SOAX01000001">
    <property type="protein sequence ID" value="TDT44231.1"/>
    <property type="molecule type" value="Genomic_DNA"/>
</dbReference>
<dbReference type="Proteomes" id="UP000295830">
    <property type="component" value="Unassembled WGS sequence"/>
</dbReference>
<dbReference type="RefSeq" id="WP_166645955.1">
    <property type="nucleotide sequence ID" value="NZ_SOAX01000001.1"/>
</dbReference>
<evidence type="ECO:0000256" key="1">
    <source>
        <dbReference type="SAM" id="MobiDB-lite"/>
    </source>
</evidence>
<gene>
    <name evidence="2" type="ORF">DES49_0331</name>
</gene>
<evidence type="ECO:0000313" key="3">
    <source>
        <dbReference type="Proteomes" id="UP000295830"/>
    </source>
</evidence>
<dbReference type="PROSITE" id="PS51257">
    <property type="entry name" value="PROKAR_LIPOPROTEIN"/>
    <property type="match status" value="1"/>
</dbReference>
<feature type="compositionally biased region" description="Acidic residues" evidence="1">
    <location>
        <begin position="38"/>
        <end position="47"/>
    </location>
</feature>
<reference evidence="2 3" key="1">
    <citation type="submission" date="2019-03" db="EMBL/GenBank/DDBJ databases">
        <title>Genomic Encyclopedia of Type Strains, Phase IV (KMG-IV): sequencing the most valuable type-strain genomes for metagenomic binning, comparative biology and taxonomic classification.</title>
        <authorList>
            <person name="Goeker M."/>
        </authorList>
    </citation>
    <scope>NUCLEOTIDE SEQUENCE [LARGE SCALE GENOMIC DNA]</scope>
    <source>
        <strain evidence="2 3">DSM 15505</strain>
    </source>
</reference>
<organism evidence="2 3">
    <name type="scientific">Halospina denitrificans</name>
    <dbReference type="NCBI Taxonomy" id="332522"/>
    <lineage>
        <taxon>Bacteria</taxon>
        <taxon>Pseudomonadati</taxon>
        <taxon>Pseudomonadota</taxon>
        <taxon>Gammaproteobacteria</taxon>
        <taxon>Halospina</taxon>
    </lineage>
</organism>
<evidence type="ECO:0000313" key="2">
    <source>
        <dbReference type="EMBL" id="TDT44231.1"/>
    </source>
</evidence>
<keyword evidence="3" id="KW-1185">Reference proteome</keyword>
<feature type="region of interest" description="Disordered" evidence="1">
    <location>
        <begin position="30"/>
        <end position="53"/>
    </location>
</feature>
<protein>
    <submittedName>
        <fullName evidence="2">Uncharacterized protein</fullName>
    </submittedName>
</protein>
<sequence>MLERIIGKPVAKRWLASVIVALVLGAVSGCGGGSSDGGGEEWDEMQWDEGKWQ</sequence>
<dbReference type="AlphaFoldDB" id="A0A4R7K0F0"/>
<proteinExistence type="predicted"/>